<evidence type="ECO:0000259" key="4">
    <source>
        <dbReference type="PROSITE" id="PS01124"/>
    </source>
</evidence>
<dbReference type="Proteomes" id="UP000283523">
    <property type="component" value="Unassembled WGS sequence"/>
</dbReference>
<keyword evidence="2" id="KW-0238">DNA-binding</keyword>
<dbReference type="SUPFAM" id="SSF46689">
    <property type="entry name" value="Homeodomain-like"/>
    <property type="match status" value="1"/>
</dbReference>
<dbReference type="PRINTS" id="PR00032">
    <property type="entry name" value="HTHARAC"/>
</dbReference>
<comment type="caution">
    <text evidence="5">The sequence shown here is derived from an EMBL/GenBank/DDBJ whole genome shotgun (WGS) entry which is preliminary data.</text>
</comment>
<organism evidence="5 6">
    <name type="scientific">Fibrisoma montanum</name>
    <dbReference type="NCBI Taxonomy" id="2305895"/>
    <lineage>
        <taxon>Bacteria</taxon>
        <taxon>Pseudomonadati</taxon>
        <taxon>Bacteroidota</taxon>
        <taxon>Cytophagia</taxon>
        <taxon>Cytophagales</taxon>
        <taxon>Spirosomataceae</taxon>
        <taxon>Fibrisoma</taxon>
    </lineage>
</organism>
<dbReference type="Pfam" id="PF20240">
    <property type="entry name" value="DUF6597"/>
    <property type="match status" value="1"/>
</dbReference>
<evidence type="ECO:0000313" key="5">
    <source>
        <dbReference type="EMBL" id="RIV19980.1"/>
    </source>
</evidence>
<dbReference type="GO" id="GO:0003700">
    <property type="term" value="F:DNA-binding transcription factor activity"/>
    <property type="evidence" value="ECO:0007669"/>
    <property type="project" value="InterPro"/>
</dbReference>
<dbReference type="EMBL" id="QXED01000007">
    <property type="protein sequence ID" value="RIV19980.1"/>
    <property type="molecule type" value="Genomic_DNA"/>
</dbReference>
<evidence type="ECO:0000256" key="2">
    <source>
        <dbReference type="ARBA" id="ARBA00023125"/>
    </source>
</evidence>
<evidence type="ECO:0000313" key="6">
    <source>
        <dbReference type="Proteomes" id="UP000283523"/>
    </source>
</evidence>
<dbReference type="GO" id="GO:0043565">
    <property type="term" value="F:sequence-specific DNA binding"/>
    <property type="evidence" value="ECO:0007669"/>
    <property type="project" value="InterPro"/>
</dbReference>
<dbReference type="InterPro" id="IPR046532">
    <property type="entry name" value="DUF6597"/>
</dbReference>
<dbReference type="InterPro" id="IPR050204">
    <property type="entry name" value="AraC_XylS_family_regulators"/>
</dbReference>
<name>A0A418M350_9BACT</name>
<dbReference type="RefSeq" id="WP_119670265.1">
    <property type="nucleotide sequence ID" value="NZ_QXED01000007.1"/>
</dbReference>
<dbReference type="InterPro" id="IPR020449">
    <property type="entry name" value="Tscrpt_reg_AraC-type_HTH"/>
</dbReference>
<keyword evidence="3" id="KW-0804">Transcription</keyword>
<evidence type="ECO:0000256" key="1">
    <source>
        <dbReference type="ARBA" id="ARBA00023015"/>
    </source>
</evidence>
<dbReference type="AlphaFoldDB" id="A0A418M350"/>
<keyword evidence="6" id="KW-1185">Reference proteome</keyword>
<dbReference type="InterPro" id="IPR018060">
    <property type="entry name" value="HTH_AraC"/>
</dbReference>
<keyword evidence="1" id="KW-0805">Transcription regulation</keyword>
<protein>
    <submittedName>
        <fullName evidence="5">AraC family transcriptional regulator</fullName>
    </submittedName>
</protein>
<dbReference type="PROSITE" id="PS01124">
    <property type="entry name" value="HTH_ARAC_FAMILY_2"/>
    <property type="match status" value="1"/>
</dbReference>
<reference evidence="5 6" key="1">
    <citation type="submission" date="2018-08" db="EMBL/GenBank/DDBJ databases">
        <title>Fibrisoma montanum sp. nov., isolated from Danxia mountain soil.</title>
        <authorList>
            <person name="Huang Y."/>
        </authorList>
    </citation>
    <scope>NUCLEOTIDE SEQUENCE [LARGE SCALE GENOMIC DNA]</scope>
    <source>
        <strain evidence="5 6">HYT19</strain>
    </source>
</reference>
<evidence type="ECO:0000256" key="3">
    <source>
        <dbReference type="ARBA" id="ARBA00023163"/>
    </source>
</evidence>
<dbReference type="Pfam" id="PF12833">
    <property type="entry name" value="HTH_18"/>
    <property type="match status" value="1"/>
</dbReference>
<dbReference type="InterPro" id="IPR009057">
    <property type="entry name" value="Homeodomain-like_sf"/>
</dbReference>
<accession>A0A418M350</accession>
<proteinExistence type="predicted"/>
<dbReference type="SMART" id="SM00342">
    <property type="entry name" value="HTH_ARAC"/>
    <property type="match status" value="1"/>
</dbReference>
<dbReference type="Gene3D" id="1.10.10.60">
    <property type="entry name" value="Homeodomain-like"/>
    <property type="match status" value="1"/>
</dbReference>
<dbReference type="PANTHER" id="PTHR46796">
    <property type="entry name" value="HTH-TYPE TRANSCRIPTIONAL ACTIVATOR RHAS-RELATED"/>
    <property type="match status" value="1"/>
</dbReference>
<gene>
    <name evidence="5" type="ORF">DYU11_23995</name>
</gene>
<sequence>MPYELISPPRPLARFVRYAWRLANETDAAQLNTLHIVADGCPGILFAQIGEVHQYGRKLPRVLLYGQSTEPTQLDLSEQFMMVGVCFYPDALNTLFGLNAFELTDGCMDMDELPQTRDMHRLEQVWQTSSADPFDRLFTYLSAHLQRNDPATDPVVAQALDHIVRAGGNVTVKQLQHNLRLSERSLERRFKQSVGISPKLFARICRFQASLHQLKNRSYDRLSDVAFDAGYADQSHFTRTFKEFTGIRPEQYQQHQNPLTRNFPTLTPD</sequence>
<feature type="domain" description="HTH araC/xylS-type" evidence="4">
    <location>
        <begin position="135"/>
        <end position="255"/>
    </location>
</feature>
<dbReference type="OrthoDB" id="635259at2"/>